<keyword evidence="4" id="KW-0694">RNA-binding</keyword>
<dbReference type="Gene3D" id="3.30.70.330">
    <property type="match status" value="1"/>
</dbReference>
<keyword evidence="4" id="KW-0699">rRNA-binding</keyword>
<dbReference type="HAMAP" id="MF_01369_B">
    <property type="entry name" value="Ribosomal_uL23_B"/>
    <property type="match status" value="1"/>
</dbReference>
<keyword evidence="3 4" id="KW-0687">Ribonucleoprotein</keyword>
<dbReference type="Proteomes" id="UP000315589">
    <property type="component" value="Unassembled WGS sequence"/>
</dbReference>
<dbReference type="GO" id="GO:1990904">
    <property type="term" value="C:ribonucleoprotein complex"/>
    <property type="evidence" value="ECO:0007669"/>
    <property type="project" value="UniProtKB-KW"/>
</dbReference>
<proteinExistence type="inferred from homology"/>
<dbReference type="EMBL" id="VMGI01000007">
    <property type="protein sequence ID" value="TSC93921.1"/>
    <property type="molecule type" value="Genomic_DNA"/>
</dbReference>
<name>A0A554LM20_9BACT</name>
<dbReference type="Pfam" id="PF00276">
    <property type="entry name" value="Ribosomal_L23"/>
    <property type="match status" value="1"/>
</dbReference>
<comment type="subunit">
    <text evidence="4">Part of the 50S ribosomal subunit. Contacts protein L29, and trigger factor when it is bound to the ribosome.</text>
</comment>
<dbReference type="InterPro" id="IPR013025">
    <property type="entry name" value="Ribosomal_uL23-like"/>
</dbReference>
<accession>A0A554LM20</accession>
<comment type="function">
    <text evidence="4">One of the early assembly proteins it binds 23S rRNA. One of the proteins that surrounds the polypeptide exit tunnel on the outside of the ribosome. Forms the main docking site for trigger factor binding to the ribosome.</text>
</comment>
<dbReference type="InterPro" id="IPR012677">
    <property type="entry name" value="Nucleotide-bd_a/b_plait_sf"/>
</dbReference>
<comment type="similarity">
    <text evidence="1 4">Belongs to the universal ribosomal protein uL23 family.</text>
</comment>
<dbReference type="GO" id="GO:0003735">
    <property type="term" value="F:structural constituent of ribosome"/>
    <property type="evidence" value="ECO:0007669"/>
    <property type="project" value="InterPro"/>
</dbReference>
<dbReference type="GO" id="GO:0006412">
    <property type="term" value="P:translation"/>
    <property type="evidence" value="ECO:0007669"/>
    <property type="project" value="UniProtKB-UniRule"/>
</dbReference>
<gene>
    <name evidence="4" type="primary">rplW</name>
    <name evidence="5" type="ORF">CEN91_90</name>
</gene>
<dbReference type="AlphaFoldDB" id="A0A554LM20"/>
<comment type="caution">
    <text evidence="5">The sequence shown here is derived from an EMBL/GenBank/DDBJ whole genome shotgun (WGS) entry which is preliminary data.</text>
</comment>
<organism evidence="5 6">
    <name type="scientific">Candidatus Berkelbacteria bacterium Licking1014_85</name>
    <dbReference type="NCBI Taxonomy" id="2017148"/>
    <lineage>
        <taxon>Bacteria</taxon>
        <taxon>Candidatus Berkelbacteria</taxon>
    </lineage>
</organism>
<dbReference type="SUPFAM" id="SSF54189">
    <property type="entry name" value="Ribosomal proteins S24e, L23 and L15e"/>
    <property type="match status" value="1"/>
</dbReference>
<dbReference type="GO" id="GO:0019843">
    <property type="term" value="F:rRNA binding"/>
    <property type="evidence" value="ECO:0007669"/>
    <property type="project" value="UniProtKB-UniRule"/>
</dbReference>
<evidence type="ECO:0000256" key="2">
    <source>
        <dbReference type="ARBA" id="ARBA00022980"/>
    </source>
</evidence>
<evidence type="ECO:0000313" key="5">
    <source>
        <dbReference type="EMBL" id="TSC93921.1"/>
    </source>
</evidence>
<evidence type="ECO:0000256" key="4">
    <source>
        <dbReference type="HAMAP-Rule" id="MF_01369"/>
    </source>
</evidence>
<reference evidence="5 6" key="1">
    <citation type="submission" date="2017-07" db="EMBL/GenBank/DDBJ databases">
        <title>Mechanisms for carbon and nitrogen cycling indicate functional differentiation within the Candidate Phyla Radiation.</title>
        <authorList>
            <person name="Danczak R.E."/>
            <person name="Johnston M.D."/>
            <person name="Kenah C."/>
            <person name="Slattery M."/>
            <person name="Wrighton K.C."/>
            <person name="Wilkins M.J."/>
        </authorList>
    </citation>
    <scope>NUCLEOTIDE SEQUENCE [LARGE SCALE GENOMIC DNA]</scope>
    <source>
        <strain evidence="5">Licking1014_85</strain>
    </source>
</reference>
<keyword evidence="2 4" id="KW-0689">Ribosomal protein</keyword>
<dbReference type="InterPro" id="IPR012678">
    <property type="entry name" value="Ribosomal_uL23/eL15/eS24_sf"/>
</dbReference>
<evidence type="ECO:0000256" key="1">
    <source>
        <dbReference type="ARBA" id="ARBA00006700"/>
    </source>
</evidence>
<evidence type="ECO:0000313" key="6">
    <source>
        <dbReference type="Proteomes" id="UP000315589"/>
    </source>
</evidence>
<dbReference type="GO" id="GO:0005840">
    <property type="term" value="C:ribosome"/>
    <property type="evidence" value="ECO:0007669"/>
    <property type="project" value="UniProtKB-KW"/>
</dbReference>
<sequence>MIKILPHISEKSSKLSGNNQYTFIVDTQYGKRETANEIEKQFKVNVEKISSISVLGKTKKTRGKIGKRKNFKKIIVTLKKGQKINDFQIETTEEKPEAKPRK</sequence>
<evidence type="ECO:0000256" key="3">
    <source>
        <dbReference type="ARBA" id="ARBA00023274"/>
    </source>
</evidence>
<protein>
    <recommendedName>
        <fullName evidence="4">Large ribosomal subunit protein uL23</fullName>
    </recommendedName>
</protein>